<sequence length="124" mass="14071">MESKVVKEYGILKVLEKEGKEYFISLPNCELVRISSAREVNILEKFEILSTVEMGGFIIEAASINGKIYLVAKKEDVLSSRGYDLVGIYSENQEVVMIEGLFFPSIEEIPLQKYSIRGREVCEL</sequence>
<dbReference type="Proteomes" id="UP000034140">
    <property type="component" value="Unassembled WGS sequence"/>
</dbReference>
<dbReference type="AlphaFoldDB" id="A0A0G0DNE6"/>
<gene>
    <name evidence="1" type="ORF">UR96_C0044G0008</name>
</gene>
<reference evidence="1 2" key="1">
    <citation type="journal article" date="2015" name="Nature">
        <title>rRNA introns, odd ribosomes, and small enigmatic genomes across a large radiation of phyla.</title>
        <authorList>
            <person name="Brown C.T."/>
            <person name="Hug L.A."/>
            <person name="Thomas B.C."/>
            <person name="Sharon I."/>
            <person name="Castelle C.J."/>
            <person name="Singh A."/>
            <person name="Wilkins M.J."/>
            <person name="Williams K.H."/>
            <person name="Banfield J.F."/>
        </authorList>
    </citation>
    <scope>NUCLEOTIDE SEQUENCE [LARGE SCALE GENOMIC DNA]</scope>
</reference>
<evidence type="ECO:0000313" key="1">
    <source>
        <dbReference type="EMBL" id="KKP90461.1"/>
    </source>
</evidence>
<protein>
    <submittedName>
        <fullName evidence="1">Uncharacterized protein</fullName>
    </submittedName>
</protein>
<comment type="caution">
    <text evidence="1">The sequence shown here is derived from an EMBL/GenBank/DDBJ whole genome shotgun (WGS) entry which is preliminary data.</text>
</comment>
<dbReference type="EMBL" id="LBRE01000044">
    <property type="protein sequence ID" value="KKP90461.1"/>
    <property type="molecule type" value="Genomic_DNA"/>
</dbReference>
<proteinExistence type="predicted"/>
<name>A0A0G0DNE6_9BACT</name>
<accession>A0A0G0DNE6</accession>
<organism evidence="1 2">
    <name type="scientific">candidate division WS6 bacterium GW2011_GWC1_36_11</name>
    <dbReference type="NCBI Taxonomy" id="1619090"/>
    <lineage>
        <taxon>Bacteria</taxon>
        <taxon>Candidatus Dojkabacteria</taxon>
    </lineage>
</organism>
<evidence type="ECO:0000313" key="2">
    <source>
        <dbReference type="Proteomes" id="UP000034140"/>
    </source>
</evidence>